<dbReference type="InterPro" id="IPR013767">
    <property type="entry name" value="PAS_fold"/>
</dbReference>
<dbReference type="Gene3D" id="3.40.50.2300">
    <property type="match status" value="1"/>
</dbReference>
<keyword evidence="7" id="KW-0808">Transferase</keyword>
<keyword evidence="9" id="KW-0418">Kinase</keyword>
<dbReference type="SUPFAM" id="SSF55874">
    <property type="entry name" value="ATPase domain of HSP90 chaperone/DNA topoisomerase II/histidine kinase"/>
    <property type="match status" value="1"/>
</dbReference>
<proteinExistence type="predicted"/>
<dbReference type="NCBIfam" id="TIGR00229">
    <property type="entry name" value="sensory_box"/>
    <property type="match status" value="1"/>
</dbReference>
<evidence type="ECO:0000313" key="19">
    <source>
        <dbReference type="EMBL" id="MEA5666813.1"/>
    </source>
</evidence>
<keyword evidence="11" id="KW-1133">Transmembrane helix</keyword>
<dbReference type="SUPFAM" id="SSF52172">
    <property type="entry name" value="CheY-like"/>
    <property type="match status" value="1"/>
</dbReference>
<dbReference type="Gene3D" id="1.20.120.160">
    <property type="entry name" value="HPT domain"/>
    <property type="match status" value="1"/>
</dbReference>
<keyword evidence="13" id="KW-0472">Membrane</keyword>
<dbReference type="Pfam" id="PF02518">
    <property type="entry name" value="HATPase_c"/>
    <property type="match status" value="1"/>
</dbReference>
<evidence type="ECO:0000259" key="18">
    <source>
        <dbReference type="PROSITE" id="PS50113"/>
    </source>
</evidence>
<keyword evidence="6 14" id="KW-0597">Phosphoprotein</keyword>
<evidence type="ECO:0000256" key="8">
    <source>
        <dbReference type="ARBA" id="ARBA00022692"/>
    </source>
</evidence>
<dbReference type="Proteomes" id="UP001301653">
    <property type="component" value="Unassembled WGS sequence"/>
</dbReference>
<dbReference type="GO" id="GO:0005524">
    <property type="term" value="F:ATP binding"/>
    <property type="evidence" value="ECO:0007669"/>
    <property type="project" value="UniProtKB-KW"/>
</dbReference>
<dbReference type="SMART" id="SM00387">
    <property type="entry name" value="HATPase_c"/>
    <property type="match status" value="1"/>
</dbReference>
<keyword evidence="10 19" id="KW-0547">Nucleotide-binding</keyword>
<sequence>MTNLGILRDLLTPGHIAVGVLALLMGSGITAWLRRCTPVPAAGVGGQGPTAAIPLGTMESLIDGTPHPIYVRDRDGRMVTCNANYLKVFDTSRAAVMGQTALEGVKRDRREAQEFHDDYLWVVANGIPLEKDRTLHLPGRTLSVYHWIQPYRDGSGEIAGVVCGWVDVSERHQLMEELTSALEAAAASNHDKTTFLATLSHEIRTPINAIVGMLELARLHAAQGQPVEAGLKGAHEAALGLIELVGDVLDLVRAESGHLSLRPKRASLHELTLSVTRMFDGLARQKGLRLEVALAADTDHDVLVDTTRFKQLLFNVLGNAIKFTERGSIQVRLSGARPEAAPMQVCLEVIDTGIGIDAAGLVRLFEPFVQGEHGTAREGTGLGLPICKVLCERMGGDIAVSSRPGEGTCVTLRLPLEVLEPVDAQQAVPARPRVQLALRRWRILVVDDRPANRVLLVEQLSFLGQAVVSAQNGEEALALWRTHGFDMVITDCCMPVMDGYMLSRRIREEEQARGATPCALIGYTANVLPEERIRCLDAGMDDCLFKPLTLSALSSRLASLQGSGMAEEGVVAAAVDGSMMAMVRALTGDDDGLACVFLEEAIDSFRHDLAAVRAWKEDPQVPALAALAHGIKGGARMVDAGEVVHACERVEQACQHPLHPQLLETAVAELAARLETTTALAIALRDVLCDGQCPAAA</sequence>
<feature type="modified residue" description="4-aspartylphosphate" evidence="14">
    <location>
        <position position="491"/>
    </location>
</feature>
<dbReference type="InterPro" id="IPR008207">
    <property type="entry name" value="Sig_transdc_His_kin_Hpt_dom"/>
</dbReference>
<dbReference type="InterPro" id="IPR003661">
    <property type="entry name" value="HisK_dim/P_dom"/>
</dbReference>
<dbReference type="Gene3D" id="1.10.287.130">
    <property type="match status" value="1"/>
</dbReference>
<dbReference type="Pfam" id="PF00989">
    <property type="entry name" value="PAS"/>
    <property type="match status" value="1"/>
</dbReference>
<dbReference type="SUPFAM" id="SSF55785">
    <property type="entry name" value="PYP-like sensor domain (PAS domain)"/>
    <property type="match status" value="1"/>
</dbReference>
<dbReference type="InterPro" id="IPR035965">
    <property type="entry name" value="PAS-like_dom_sf"/>
</dbReference>
<dbReference type="InterPro" id="IPR000700">
    <property type="entry name" value="PAS-assoc_C"/>
</dbReference>
<dbReference type="PRINTS" id="PR00344">
    <property type="entry name" value="BCTRLSENSOR"/>
</dbReference>
<comment type="caution">
    <text evidence="19">The sequence shown here is derived from an EMBL/GenBank/DDBJ whole genome shotgun (WGS) entry which is preliminary data.</text>
</comment>
<dbReference type="PANTHER" id="PTHR43047">
    <property type="entry name" value="TWO-COMPONENT HISTIDINE PROTEIN KINASE"/>
    <property type="match status" value="1"/>
</dbReference>
<feature type="domain" description="Histidine kinase" evidence="15">
    <location>
        <begin position="198"/>
        <end position="418"/>
    </location>
</feature>
<dbReference type="CDD" id="cd00082">
    <property type="entry name" value="HisKA"/>
    <property type="match status" value="1"/>
</dbReference>
<name>A0ABU5V0E2_9GAMM</name>
<dbReference type="InterPro" id="IPR036641">
    <property type="entry name" value="HPT_dom_sf"/>
</dbReference>
<keyword evidence="20" id="KW-1185">Reference proteome</keyword>
<dbReference type="CDD" id="cd17546">
    <property type="entry name" value="REC_hyHK_CKI1_RcsC-like"/>
    <property type="match status" value="1"/>
</dbReference>
<dbReference type="InterPro" id="IPR004358">
    <property type="entry name" value="Sig_transdc_His_kin-like_C"/>
</dbReference>
<evidence type="ECO:0000259" key="16">
    <source>
        <dbReference type="PROSITE" id="PS50110"/>
    </source>
</evidence>
<evidence type="ECO:0000256" key="12">
    <source>
        <dbReference type="ARBA" id="ARBA00023012"/>
    </source>
</evidence>
<evidence type="ECO:0000256" key="14">
    <source>
        <dbReference type="PROSITE-ProRule" id="PRU00169"/>
    </source>
</evidence>
<evidence type="ECO:0000256" key="1">
    <source>
        <dbReference type="ARBA" id="ARBA00000085"/>
    </source>
</evidence>
<dbReference type="RefSeq" id="WP_323438056.1">
    <property type="nucleotide sequence ID" value="NZ_JAYFUH010000061.1"/>
</dbReference>
<evidence type="ECO:0000256" key="3">
    <source>
        <dbReference type="ARBA" id="ARBA00012438"/>
    </source>
</evidence>
<dbReference type="PROSITE" id="PS50113">
    <property type="entry name" value="PAC"/>
    <property type="match status" value="1"/>
</dbReference>
<comment type="subcellular location">
    <subcellularLocation>
        <location evidence="2">Cell inner membrane</location>
        <topology evidence="2">Multi-pass membrane protein</topology>
    </subcellularLocation>
</comment>
<keyword evidence="10 19" id="KW-0067">ATP-binding</keyword>
<dbReference type="CDD" id="cd16922">
    <property type="entry name" value="HATPase_EvgS-ArcB-TorS-like"/>
    <property type="match status" value="1"/>
</dbReference>
<accession>A0ABU5V0E2</accession>
<keyword evidence="4" id="KW-1003">Cell membrane</keyword>
<evidence type="ECO:0000256" key="4">
    <source>
        <dbReference type="ARBA" id="ARBA00022475"/>
    </source>
</evidence>
<evidence type="ECO:0000256" key="10">
    <source>
        <dbReference type="ARBA" id="ARBA00022840"/>
    </source>
</evidence>
<dbReference type="PANTHER" id="PTHR43047:SF72">
    <property type="entry name" value="OSMOSENSING HISTIDINE PROTEIN KINASE SLN1"/>
    <property type="match status" value="1"/>
</dbReference>
<reference evidence="19 20" key="1">
    <citation type="submission" date="2023-12" db="EMBL/GenBank/DDBJ databases">
        <title>Stenotrophomonas guangdongensis sp. nov., isolated from wilted pepper plants (Capsicum annuum).</title>
        <authorList>
            <person name="Qiu M."/>
            <person name="Li Y."/>
            <person name="Liu Q."/>
            <person name="Zhang X."/>
            <person name="Huang Y."/>
            <person name="Guo R."/>
            <person name="Hu M."/>
            <person name="Zhou J."/>
            <person name="Zhou X."/>
        </authorList>
    </citation>
    <scope>NUCLEOTIDE SEQUENCE [LARGE SCALE GENOMIC DNA]</scope>
    <source>
        <strain evidence="19 20">MH1</strain>
    </source>
</reference>
<feature type="domain" description="Response regulatory" evidence="16">
    <location>
        <begin position="442"/>
        <end position="561"/>
    </location>
</feature>
<evidence type="ECO:0000256" key="13">
    <source>
        <dbReference type="ARBA" id="ARBA00023136"/>
    </source>
</evidence>
<dbReference type="Pfam" id="PF00512">
    <property type="entry name" value="HisKA"/>
    <property type="match status" value="1"/>
</dbReference>
<dbReference type="InterPro" id="IPR003594">
    <property type="entry name" value="HATPase_dom"/>
</dbReference>
<dbReference type="PROSITE" id="PS50110">
    <property type="entry name" value="RESPONSE_REGULATORY"/>
    <property type="match status" value="1"/>
</dbReference>
<evidence type="ECO:0000256" key="11">
    <source>
        <dbReference type="ARBA" id="ARBA00022989"/>
    </source>
</evidence>
<evidence type="ECO:0000256" key="6">
    <source>
        <dbReference type="ARBA" id="ARBA00022553"/>
    </source>
</evidence>
<evidence type="ECO:0000259" key="15">
    <source>
        <dbReference type="PROSITE" id="PS50109"/>
    </source>
</evidence>
<dbReference type="InterPro" id="IPR005467">
    <property type="entry name" value="His_kinase_dom"/>
</dbReference>
<evidence type="ECO:0000256" key="5">
    <source>
        <dbReference type="ARBA" id="ARBA00022519"/>
    </source>
</evidence>
<dbReference type="Gene3D" id="3.30.565.10">
    <property type="entry name" value="Histidine kinase-like ATPase, C-terminal domain"/>
    <property type="match status" value="1"/>
</dbReference>
<dbReference type="SMART" id="SM00388">
    <property type="entry name" value="HisKA"/>
    <property type="match status" value="1"/>
</dbReference>
<feature type="domain" description="PAS" evidence="17">
    <location>
        <begin position="58"/>
        <end position="102"/>
    </location>
</feature>
<comment type="catalytic activity">
    <reaction evidence="1">
        <text>ATP + protein L-histidine = ADP + protein N-phospho-L-histidine.</text>
        <dbReference type="EC" id="2.7.13.3"/>
    </reaction>
</comment>
<dbReference type="CDD" id="cd00088">
    <property type="entry name" value="HPT"/>
    <property type="match status" value="1"/>
</dbReference>
<dbReference type="SMART" id="SM00091">
    <property type="entry name" value="PAS"/>
    <property type="match status" value="1"/>
</dbReference>
<evidence type="ECO:0000256" key="2">
    <source>
        <dbReference type="ARBA" id="ARBA00004429"/>
    </source>
</evidence>
<dbReference type="EC" id="2.7.13.3" evidence="3"/>
<dbReference type="InterPro" id="IPR036097">
    <property type="entry name" value="HisK_dim/P_sf"/>
</dbReference>
<dbReference type="CDD" id="cd00130">
    <property type="entry name" value="PAS"/>
    <property type="match status" value="1"/>
</dbReference>
<evidence type="ECO:0000313" key="20">
    <source>
        <dbReference type="Proteomes" id="UP001301653"/>
    </source>
</evidence>
<dbReference type="Pfam" id="PF00072">
    <property type="entry name" value="Response_reg"/>
    <property type="match status" value="1"/>
</dbReference>
<keyword evidence="8" id="KW-0812">Transmembrane</keyword>
<dbReference type="SMART" id="SM00448">
    <property type="entry name" value="REC"/>
    <property type="match status" value="1"/>
</dbReference>
<dbReference type="InterPro" id="IPR000014">
    <property type="entry name" value="PAS"/>
</dbReference>
<keyword evidence="5" id="KW-0997">Cell inner membrane</keyword>
<protein>
    <recommendedName>
        <fullName evidence="3">histidine kinase</fullName>
        <ecNumber evidence="3">2.7.13.3</ecNumber>
    </recommendedName>
</protein>
<dbReference type="InterPro" id="IPR001789">
    <property type="entry name" value="Sig_transdc_resp-reg_receiver"/>
</dbReference>
<feature type="domain" description="PAC" evidence="18">
    <location>
        <begin position="128"/>
        <end position="180"/>
    </location>
</feature>
<organism evidence="19 20">
    <name type="scientific">Stenotrophomonas capsici</name>
    <dbReference type="NCBI Taxonomy" id="3110230"/>
    <lineage>
        <taxon>Bacteria</taxon>
        <taxon>Pseudomonadati</taxon>
        <taxon>Pseudomonadota</taxon>
        <taxon>Gammaproteobacteria</taxon>
        <taxon>Lysobacterales</taxon>
        <taxon>Lysobacteraceae</taxon>
        <taxon>Stenotrophomonas</taxon>
    </lineage>
</organism>
<dbReference type="Pfam" id="PF01627">
    <property type="entry name" value="Hpt"/>
    <property type="match status" value="1"/>
</dbReference>
<dbReference type="Gene3D" id="3.30.450.20">
    <property type="entry name" value="PAS domain"/>
    <property type="match status" value="1"/>
</dbReference>
<dbReference type="SUPFAM" id="SSF47384">
    <property type="entry name" value="Homodimeric domain of signal transducing histidine kinase"/>
    <property type="match status" value="1"/>
</dbReference>
<evidence type="ECO:0000256" key="7">
    <source>
        <dbReference type="ARBA" id="ARBA00022679"/>
    </source>
</evidence>
<keyword evidence="12" id="KW-0902">Two-component regulatory system</keyword>
<dbReference type="PROSITE" id="PS50112">
    <property type="entry name" value="PAS"/>
    <property type="match status" value="1"/>
</dbReference>
<dbReference type="SUPFAM" id="SSF47226">
    <property type="entry name" value="Histidine-containing phosphotransfer domain, HPT domain"/>
    <property type="match status" value="1"/>
</dbReference>
<dbReference type="InterPro" id="IPR011006">
    <property type="entry name" value="CheY-like_superfamily"/>
</dbReference>
<dbReference type="InterPro" id="IPR036890">
    <property type="entry name" value="HATPase_C_sf"/>
</dbReference>
<dbReference type="PROSITE" id="PS50109">
    <property type="entry name" value="HIS_KIN"/>
    <property type="match status" value="1"/>
</dbReference>
<dbReference type="EMBL" id="JAYFUH010000061">
    <property type="protein sequence ID" value="MEA5666813.1"/>
    <property type="molecule type" value="Genomic_DNA"/>
</dbReference>
<evidence type="ECO:0000256" key="9">
    <source>
        <dbReference type="ARBA" id="ARBA00022777"/>
    </source>
</evidence>
<gene>
    <name evidence="19" type="ORF">VA603_04585</name>
</gene>
<evidence type="ECO:0000259" key="17">
    <source>
        <dbReference type="PROSITE" id="PS50112"/>
    </source>
</evidence>